<keyword evidence="6" id="KW-0325">Glycoprotein</keyword>
<dbReference type="GO" id="GO:0016020">
    <property type="term" value="C:membrane"/>
    <property type="evidence" value="ECO:0007669"/>
    <property type="project" value="UniProtKB-SubCell"/>
</dbReference>
<dbReference type="EMBL" id="JADFTS010000001">
    <property type="protein sequence ID" value="KAF9624698.1"/>
    <property type="molecule type" value="Genomic_DNA"/>
</dbReference>
<dbReference type="FunFam" id="3.80.10.10:FF:000400">
    <property type="entry name" value="Nuclear pore complex protein NUP107"/>
    <property type="match status" value="1"/>
</dbReference>
<evidence type="ECO:0000313" key="10">
    <source>
        <dbReference type="EMBL" id="KAF9624698.1"/>
    </source>
</evidence>
<organism evidence="10 11">
    <name type="scientific">Coptis chinensis</name>
    <dbReference type="NCBI Taxonomy" id="261450"/>
    <lineage>
        <taxon>Eukaryota</taxon>
        <taxon>Viridiplantae</taxon>
        <taxon>Streptophyta</taxon>
        <taxon>Embryophyta</taxon>
        <taxon>Tracheophyta</taxon>
        <taxon>Spermatophyta</taxon>
        <taxon>Magnoliopsida</taxon>
        <taxon>Ranunculales</taxon>
        <taxon>Ranunculaceae</taxon>
        <taxon>Coptidoideae</taxon>
        <taxon>Coptis</taxon>
    </lineage>
</organism>
<evidence type="ECO:0000256" key="6">
    <source>
        <dbReference type="ARBA" id="ARBA00023180"/>
    </source>
</evidence>
<feature type="domain" description="Leucine-rich repeat-containing N-terminal plant-type" evidence="9">
    <location>
        <begin position="346"/>
        <end position="394"/>
    </location>
</feature>
<sequence>MQQGQSSCVRNAEGIPLQDGEEENHVIVVDDQQAVEIQAEKGTEETENVVLIEQDALGLTVHSDEPLLQGDANLDIGAHGVPHIEDQDGTIQPSLVEEPSNLITSTIDPPCSRLEATREEEQREFTPNNIGITTIKTVTLKSNLSSTFSLNLTFSMKTTSLYLLFFTISSLFFFTVVVSIEDDIRCLRGVKDSLKDPLSVLLSSWNFGNTTAGFLCKFVGVSCWNDQEYRLIALELRSFELGGEVPASLQFCQSLQTLDLSDNALSGSIPSQLCEWLPFLVRIDLSKNQFTGSIPVELVNCKFLNSLSLGGNRLSGSIPYQLARLDRLKMLSVANNDLSVIYSVEEDDIRCLQGLKNSLKDPQSKLTSWSFINTTVGVYNTVGFLCRFVGVMCWNERENRVIDLELPSMELGGEIPDSLQFCQNLQTLNLSDNALSGSVPSQICDWIPYLVNLDLSKNSLSGPIPLELANCKYLKILSLSDNRLSGPLPYQLSRFIQDDASKTFGNNKGLCADFGGLTPCHETKDKHQVIIFIKIPILSIMG</sequence>
<name>A0A835M9M6_9MAGN</name>
<dbReference type="Pfam" id="PF00560">
    <property type="entry name" value="LRR_1"/>
    <property type="match status" value="6"/>
</dbReference>
<evidence type="ECO:0000256" key="7">
    <source>
        <dbReference type="SAM" id="MobiDB-lite"/>
    </source>
</evidence>
<keyword evidence="11" id="KW-1185">Reference proteome</keyword>
<dbReference type="AlphaFoldDB" id="A0A835M9M6"/>
<feature type="region of interest" description="Disordered" evidence="7">
    <location>
        <begin position="1"/>
        <end position="22"/>
    </location>
</feature>
<dbReference type="InterPro" id="IPR013210">
    <property type="entry name" value="LRR_N_plant-typ"/>
</dbReference>
<evidence type="ECO:0000256" key="2">
    <source>
        <dbReference type="ARBA" id="ARBA00022614"/>
    </source>
</evidence>
<keyword evidence="8" id="KW-1133">Transmembrane helix</keyword>
<comment type="caution">
    <text evidence="10">The sequence shown here is derived from an EMBL/GenBank/DDBJ whole genome shotgun (WGS) entry which is preliminary data.</text>
</comment>
<dbReference type="InterPro" id="IPR001611">
    <property type="entry name" value="Leu-rich_rpt"/>
</dbReference>
<evidence type="ECO:0000256" key="3">
    <source>
        <dbReference type="ARBA" id="ARBA00022729"/>
    </source>
</evidence>
<evidence type="ECO:0000256" key="1">
    <source>
        <dbReference type="ARBA" id="ARBA00004370"/>
    </source>
</evidence>
<dbReference type="OrthoDB" id="2151624at2759"/>
<evidence type="ECO:0000256" key="4">
    <source>
        <dbReference type="ARBA" id="ARBA00022737"/>
    </source>
</evidence>
<feature type="domain" description="Leucine-rich repeat-containing N-terminal plant-type" evidence="9">
    <location>
        <begin position="181"/>
        <end position="224"/>
    </location>
</feature>
<dbReference type="SUPFAM" id="SSF52047">
    <property type="entry name" value="RNI-like"/>
    <property type="match status" value="1"/>
</dbReference>
<keyword evidence="3" id="KW-0732">Signal</keyword>
<accession>A0A835M9M6</accession>
<dbReference type="Gene3D" id="3.80.10.10">
    <property type="entry name" value="Ribonuclease Inhibitor"/>
    <property type="match status" value="2"/>
</dbReference>
<evidence type="ECO:0000256" key="8">
    <source>
        <dbReference type="SAM" id="Phobius"/>
    </source>
</evidence>
<protein>
    <recommendedName>
        <fullName evidence="9">Leucine-rich repeat-containing N-terminal plant-type domain-containing protein</fullName>
    </recommendedName>
</protein>
<keyword evidence="8" id="KW-0812">Transmembrane</keyword>
<evidence type="ECO:0000256" key="5">
    <source>
        <dbReference type="ARBA" id="ARBA00023136"/>
    </source>
</evidence>
<keyword evidence="4" id="KW-0677">Repeat</keyword>
<keyword evidence="5 8" id="KW-0472">Membrane</keyword>
<feature type="transmembrane region" description="Helical" evidence="8">
    <location>
        <begin position="161"/>
        <end position="180"/>
    </location>
</feature>
<gene>
    <name evidence="10" type="ORF">IFM89_012991</name>
</gene>
<proteinExistence type="predicted"/>
<dbReference type="InterPro" id="IPR032675">
    <property type="entry name" value="LRR_dom_sf"/>
</dbReference>
<dbReference type="InterPro" id="IPR053211">
    <property type="entry name" value="DNA_repair-toleration"/>
</dbReference>
<dbReference type="FunFam" id="3.80.10.10:FF:000041">
    <property type="entry name" value="LRR receptor-like serine/threonine-protein kinase ERECTA"/>
    <property type="match status" value="1"/>
</dbReference>
<keyword evidence="2" id="KW-0433">Leucine-rich repeat</keyword>
<comment type="subcellular location">
    <subcellularLocation>
        <location evidence="1">Membrane</location>
    </subcellularLocation>
</comment>
<reference evidence="10 11" key="1">
    <citation type="submission" date="2020-10" db="EMBL/GenBank/DDBJ databases">
        <title>The Coptis chinensis genome and diversification of protoberbering-type alkaloids.</title>
        <authorList>
            <person name="Wang B."/>
            <person name="Shu S."/>
            <person name="Song C."/>
            <person name="Liu Y."/>
        </authorList>
    </citation>
    <scope>NUCLEOTIDE SEQUENCE [LARGE SCALE GENOMIC DNA]</scope>
    <source>
        <strain evidence="10">HL-2020</strain>
        <tissue evidence="10">Leaf</tissue>
    </source>
</reference>
<evidence type="ECO:0000259" key="9">
    <source>
        <dbReference type="Pfam" id="PF08263"/>
    </source>
</evidence>
<evidence type="ECO:0000313" key="11">
    <source>
        <dbReference type="Proteomes" id="UP000631114"/>
    </source>
</evidence>
<dbReference type="PANTHER" id="PTHR48060:SF22">
    <property type="entry name" value="INACTIVE LRR RECEPTOR-LIKE SERINE_THREONINE-PROTEIN KINASE BIR2"/>
    <property type="match status" value="1"/>
</dbReference>
<dbReference type="PANTHER" id="PTHR48060">
    <property type="entry name" value="DNA DAMAGE-REPAIR/TOLERATION PROTEIN DRT100"/>
    <property type="match status" value="1"/>
</dbReference>
<dbReference type="Pfam" id="PF08263">
    <property type="entry name" value="LRRNT_2"/>
    <property type="match status" value="2"/>
</dbReference>
<dbReference type="Proteomes" id="UP000631114">
    <property type="component" value="Unassembled WGS sequence"/>
</dbReference>